<organism evidence="4 5">
    <name type="scientific">Candidatus Magasanikbacteria bacterium GW2011_GWC2_41_17</name>
    <dbReference type="NCBI Taxonomy" id="1619048"/>
    <lineage>
        <taxon>Bacteria</taxon>
        <taxon>Candidatus Magasanikiibacteriota</taxon>
    </lineage>
</organism>
<dbReference type="Gene3D" id="3.40.50.450">
    <property type="match status" value="1"/>
</dbReference>
<accession>A0A0G0YGJ5</accession>
<dbReference type="Gene3D" id="1.10.10.10">
    <property type="entry name" value="Winged helix-like DNA-binding domain superfamily/Winged helix DNA-binding domain"/>
    <property type="match status" value="1"/>
</dbReference>
<dbReference type="NCBIfam" id="TIGR00732">
    <property type="entry name" value="dprA"/>
    <property type="match status" value="1"/>
</dbReference>
<dbReference type="PANTHER" id="PTHR43022:SF1">
    <property type="entry name" value="PROTEIN SMF"/>
    <property type="match status" value="1"/>
</dbReference>
<dbReference type="InterPro" id="IPR041614">
    <property type="entry name" value="DprA_WH"/>
</dbReference>
<dbReference type="Pfam" id="PF17782">
    <property type="entry name" value="WHD_DprA"/>
    <property type="match status" value="1"/>
</dbReference>
<dbReference type="SUPFAM" id="SSF102405">
    <property type="entry name" value="MCP/YpsA-like"/>
    <property type="match status" value="1"/>
</dbReference>
<dbReference type="AlphaFoldDB" id="A0A0G0YGJ5"/>
<feature type="domain" description="Smf/DprA SLOG" evidence="2">
    <location>
        <begin position="77"/>
        <end position="288"/>
    </location>
</feature>
<feature type="domain" description="DprA winged helix" evidence="3">
    <location>
        <begin position="299"/>
        <end position="355"/>
    </location>
</feature>
<evidence type="ECO:0000313" key="5">
    <source>
        <dbReference type="Proteomes" id="UP000034108"/>
    </source>
</evidence>
<dbReference type="Pfam" id="PF02481">
    <property type="entry name" value="DNA_processg_A"/>
    <property type="match status" value="1"/>
</dbReference>
<sequence length="362" mass="39244">MEDLKYLVALSLFIKFGSKALFKLKRAFSNYERAFKASLSELVKAGIDEKIALEFIETRTKINPDTEWEKIEKENIKIVTPENAAYPPLLKEVYDLPAMIYVKGALPDGGDKSPLAVIGSRKVSQYGRQVIDEIVTALASQGITIVSGLALGADACAHAATLQVGGRTIAVLGSGVDQFCPHTNHRLAEQILANNGAVISEFPLGALPLRQNFPMRNRLISGMCLGVLVIEAAVDSGSLITAKLALDQNREVFSIPGSIFSPLCAGTNNLLKMGAHVVTSSEDILDELNLERAEKLLEDRPIKADSPEEAAILKIITREPKHIDNITKDSTLSASSTLSTLTLLEIKGRVKNMGGMMYIVNK</sequence>
<dbReference type="STRING" id="1619048.UU49_C0006G0038"/>
<comment type="similarity">
    <text evidence="1">Belongs to the DprA/Smf family.</text>
</comment>
<dbReference type="InterPro" id="IPR057666">
    <property type="entry name" value="DrpA_SLOG"/>
</dbReference>
<evidence type="ECO:0000256" key="1">
    <source>
        <dbReference type="ARBA" id="ARBA00006525"/>
    </source>
</evidence>
<dbReference type="PATRIC" id="fig|1619048.3.peg.293"/>
<dbReference type="EMBL" id="LCAV01000006">
    <property type="protein sequence ID" value="KKR99482.1"/>
    <property type="molecule type" value="Genomic_DNA"/>
</dbReference>
<dbReference type="PANTHER" id="PTHR43022">
    <property type="entry name" value="PROTEIN SMF"/>
    <property type="match status" value="1"/>
</dbReference>
<evidence type="ECO:0000259" key="2">
    <source>
        <dbReference type="Pfam" id="PF02481"/>
    </source>
</evidence>
<dbReference type="InterPro" id="IPR036388">
    <property type="entry name" value="WH-like_DNA-bd_sf"/>
</dbReference>
<name>A0A0G0YGJ5_9BACT</name>
<comment type="caution">
    <text evidence="4">The sequence shown here is derived from an EMBL/GenBank/DDBJ whole genome shotgun (WGS) entry which is preliminary data.</text>
</comment>
<dbReference type="Proteomes" id="UP000034108">
    <property type="component" value="Unassembled WGS sequence"/>
</dbReference>
<gene>
    <name evidence="4" type="ORF">UU49_C0006G0038</name>
</gene>
<dbReference type="GO" id="GO:0009294">
    <property type="term" value="P:DNA-mediated transformation"/>
    <property type="evidence" value="ECO:0007669"/>
    <property type="project" value="InterPro"/>
</dbReference>
<proteinExistence type="inferred from homology"/>
<protein>
    <submittedName>
        <fullName evidence="4">Protecting protein DprA protein</fullName>
    </submittedName>
</protein>
<dbReference type="InterPro" id="IPR003488">
    <property type="entry name" value="DprA"/>
</dbReference>
<evidence type="ECO:0000313" key="4">
    <source>
        <dbReference type="EMBL" id="KKR99482.1"/>
    </source>
</evidence>
<reference evidence="4 5" key="1">
    <citation type="journal article" date="2015" name="Nature">
        <title>rRNA introns, odd ribosomes, and small enigmatic genomes across a large radiation of phyla.</title>
        <authorList>
            <person name="Brown C.T."/>
            <person name="Hug L.A."/>
            <person name="Thomas B.C."/>
            <person name="Sharon I."/>
            <person name="Castelle C.J."/>
            <person name="Singh A."/>
            <person name="Wilkins M.J."/>
            <person name="Williams K.H."/>
            <person name="Banfield J.F."/>
        </authorList>
    </citation>
    <scope>NUCLEOTIDE SEQUENCE [LARGE SCALE GENOMIC DNA]</scope>
</reference>
<evidence type="ECO:0000259" key="3">
    <source>
        <dbReference type="Pfam" id="PF17782"/>
    </source>
</evidence>